<evidence type="ECO:0008006" key="9">
    <source>
        <dbReference type="Google" id="ProtNLM"/>
    </source>
</evidence>
<dbReference type="Proteomes" id="UP000824540">
    <property type="component" value="Unassembled WGS sequence"/>
</dbReference>
<organism evidence="7 8">
    <name type="scientific">Albula glossodonta</name>
    <name type="common">roundjaw bonefish</name>
    <dbReference type="NCBI Taxonomy" id="121402"/>
    <lineage>
        <taxon>Eukaryota</taxon>
        <taxon>Metazoa</taxon>
        <taxon>Chordata</taxon>
        <taxon>Craniata</taxon>
        <taxon>Vertebrata</taxon>
        <taxon>Euteleostomi</taxon>
        <taxon>Actinopterygii</taxon>
        <taxon>Neopterygii</taxon>
        <taxon>Teleostei</taxon>
        <taxon>Albuliformes</taxon>
        <taxon>Albulidae</taxon>
        <taxon>Albula</taxon>
    </lineage>
</organism>
<evidence type="ECO:0000313" key="8">
    <source>
        <dbReference type="Proteomes" id="UP000824540"/>
    </source>
</evidence>
<accession>A0A8T2NYS4</accession>
<keyword evidence="5 6" id="KW-0472">Membrane</keyword>
<evidence type="ECO:0000256" key="5">
    <source>
        <dbReference type="ARBA" id="ARBA00023136"/>
    </source>
</evidence>
<dbReference type="AlphaFoldDB" id="A0A8T2NYS4"/>
<evidence type="ECO:0000256" key="2">
    <source>
        <dbReference type="ARBA" id="ARBA00007168"/>
    </source>
</evidence>
<feature type="transmembrane region" description="Helical" evidence="6">
    <location>
        <begin position="57"/>
        <end position="79"/>
    </location>
</feature>
<dbReference type="PANTHER" id="PTHR12385">
    <property type="entry name" value="CHOLINE TRANSPORTER-LIKE (SLC FAMILY 44)"/>
    <property type="match status" value="1"/>
</dbReference>
<keyword evidence="8" id="KW-1185">Reference proteome</keyword>
<evidence type="ECO:0000256" key="4">
    <source>
        <dbReference type="ARBA" id="ARBA00022989"/>
    </source>
</evidence>
<dbReference type="PANTHER" id="PTHR12385:SF12">
    <property type="entry name" value="CHOLINE TRANSPORTER-LIKE PROTEIN"/>
    <property type="match status" value="1"/>
</dbReference>
<name>A0A8T2NYS4_9TELE</name>
<protein>
    <recommendedName>
        <fullName evidence="9">Choline transporter-like protein 1</fullName>
    </recommendedName>
</protein>
<dbReference type="GO" id="GO:0016020">
    <property type="term" value="C:membrane"/>
    <property type="evidence" value="ECO:0007669"/>
    <property type="project" value="UniProtKB-SubCell"/>
</dbReference>
<comment type="similarity">
    <text evidence="2">Belongs to the CTL (choline transporter-like) family.</text>
</comment>
<reference evidence="7" key="1">
    <citation type="thesis" date="2021" institute="BYU ScholarsArchive" country="Provo, UT, USA">
        <title>Applications of and Algorithms for Genome Assembly and Genomic Analyses with an Emphasis on Marine Teleosts.</title>
        <authorList>
            <person name="Pickett B.D."/>
        </authorList>
    </citation>
    <scope>NUCLEOTIDE SEQUENCE</scope>
    <source>
        <strain evidence="7">HI-2016</strain>
    </source>
</reference>
<evidence type="ECO:0000256" key="6">
    <source>
        <dbReference type="SAM" id="Phobius"/>
    </source>
</evidence>
<keyword evidence="3 6" id="KW-0812">Transmembrane</keyword>
<comment type="subcellular location">
    <subcellularLocation>
        <location evidence="1">Membrane</location>
        <topology evidence="1">Multi-pass membrane protein</topology>
    </subcellularLocation>
</comment>
<dbReference type="InterPro" id="IPR007603">
    <property type="entry name" value="Choline_transptr-like"/>
</dbReference>
<keyword evidence="4 6" id="KW-1133">Transmembrane helix</keyword>
<dbReference type="OrthoDB" id="420519at2759"/>
<proteinExistence type="inferred from homology"/>
<evidence type="ECO:0000256" key="3">
    <source>
        <dbReference type="ARBA" id="ARBA00022692"/>
    </source>
</evidence>
<gene>
    <name evidence="7" type="ORF">JZ751_008649</name>
</gene>
<dbReference type="EMBL" id="JAFBMS010000017">
    <property type="protein sequence ID" value="KAG9345505.1"/>
    <property type="molecule type" value="Genomic_DNA"/>
</dbReference>
<sequence>MFALGTIHLWEILPSQGFGPEGVSCKMRGDKICPNAEVQERTKREWKPLEDRSCTDIAWFFIFLVFCVGMGGICGYAIVTGAASRLIFGYDSYGNTCGQRNDQIEGIRLSGLDQTDKKYVFFLDPCNIDIVQRRIKSMALCVSLCPDTELKTYADLKRFAIVNGEGLYPSAADSVKMT</sequence>
<evidence type="ECO:0000313" key="7">
    <source>
        <dbReference type="EMBL" id="KAG9345505.1"/>
    </source>
</evidence>
<dbReference type="GO" id="GO:0022857">
    <property type="term" value="F:transmembrane transporter activity"/>
    <property type="evidence" value="ECO:0007669"/>
    <property type="project" value="InterPro"/>
</dbReference>
<evidence type="ECO:0000256" key="1">
    <source>
        <dbReference type="ARBA" id="ARBA00004141"/>
    </source>
</evidence>
<comment type="caution">
    <text evidence="7">The sequence shown here is derived from an EMBL/GenBank/DDBJ whole genome shotgun (WGS) entry which is preliminary data.</text>
</comment>